<dbReference type="Gene3D" id="1.10.60.10">
    <property type="entry name" value="Iron dependent repressor, metal binding and dimerisation domain"/>
    <property type="match status" value="1"/>
</dbReference>
<evidence type="ECO:0000256" key="12">
    <source>
        <dbReference type="ARBA" id="ARBA00025185"/>
    </source>
</evidence>
<name>A0A916U7L9_9SPHI</name>
<evidence type="ECO:0000256" key="10">
    <source>
        <dbReference type="ARBA" id="ARBA00023163"/>
    </source>
</evidence>
<dbReference type="SUPFAM" id="SSF46785">
    <property type="entry name" value="Winged helix' DNA-binding domain"/>
    <property type="match status" value="1"/>
</dbReference>
<dbReference type="SUPFAM" id="SSF47979">
    <property type="entry name" value="Iron-dependent repressor protein, dimerization domain"/>
    <property type="match status" value="1"/>
</dbReference>
<gene>
    <name evidence="15" type="primary">sirR</name>
    <name evidence="15" type="ORF">GCM10011387_16600</name>
</gene>
<dbReference type="SMART" id="SM00529">
    <property type="entry name" value="HTH_DTXR"/>
    <property type="match status" value="1"/>
</dbReference>
<comment type="similarity">
    <text evidence="2">Belongs to the DtxR/MntR family.</text>
</comment>
<feature type="domain" description="HTH dtxR-type" evidence="14">
    <location>
        <begin position="1"/>
        <end position="63"/>
    </location>
</feature>
<sequence length="218" mass="24722">MYSVVEENYLKALLNLCNADDEVSINDLSKRLNIKMPSVNSMMKRFAEKELVAYESYKPVKLSAKGKKEASMIIRKHRLTEMFLVEKMDFNWEEVHEIAEQIEHIQSPLFFEKMDALLGYPKFDPHGSPIPDKNGKVIKTSYVPLNVCEAGKVVTLKAVADSSEAFLRFLNGRSILLGDQLKVLSKEPFDGSMQIEVVGKSTEVFSELICEKLLVEKA</sequence>
<dbReference type="Gene3D" id="2.30.30.90">
    <property type="match status" value="1"/>
</dbReference>
<comment type="subcellular location">
    <subcellularLocation>
        <location evidence="1">Cytoplasm</location>
    </subcellularLocation>
</comment>
<evidence type="ECO:0000256" key="1">
    <source>
        <dbReference type="ARBA" id="ARBA00004496"/>
    </source>
</evidence>
<dbReference type="GO" id="GO:0046983">
    <property type="term" value="F:protein dimerization activity"/>
    <property type="evidence" value="ECO:0007669"/>
    <property type="project" value="InterPro"/>
</dbReference>
<dbReference type="Pfam" id="PF02742">
    <property type="entry name" value="Fe_dep_repr_C"/>
    <property type="match status" value="1"/>
</dbReference>
<evidence type="ECO:0000256" key="4">
    <source>
        <dbReference type="ARBA" id="ARBA00022386"/>
    </source>
</evidence>
<keyword evidence="8" id="KW-0238">DNA-binding</keyword>
<keyword evidence="7" id="KW-0805">Transcription regulation</keyword>
<dbReference type="PROSITE" id="PS50944">
    <property type="entry name" value="HTH_DTXR"/>
    <property type="match status" value="1"/>
</dbReference>
<keyword evidence="16" id="KW-1185">Reference proteome</keyword>
<evidence type="ECO:0000256" key="6">
    <source>
        <dbReference type="ARBA" id="ARBA00022491"/>
    </source>
</evidence>
<dbReference type="AlphaFoldDB" id="A0A916U7L9"/>
<dbReference type="InterPro" id="IPR038157">
    <property type="entry name" value="FeoA_core_dom"/>
</dbReference>
<dbReference type="Gene3D" id="1.10.10.10">
    <property type="entry name" value="Winged helix-like DNA-binding domain superfamily/Winged helix DNA-binding domain"/>
    <property type="match status" value="1"/>
</dbReference>
<dbReference type="GO" id="GO:0003700">
    <property type="term" value="F:DNA-binding transcription factor activity"/>
    <property type="evidence" value="ECO:0007669"/>
    <property type="project" value="InterPro"/>
</dbReference>
<reference evidence="15" key="2">
    <citation type="submission" date="2020-09" db="EMBL/GenBank/DDBJ databases">
        <authorList>
            <person name="Sun Q."/>
            <person name="Zhou Y."/>
        </authorList>
    </citation>
    <scope>NUCLEOTIDE SEQUENCE</scope>
    <source>
        <strain evidence="15">CGMCC 1.15343</strain>
    </source>
</reference>
<dbReference type="Proteomes" id="UP000651668">
    <property type="component" value="Unassembled WGS sequence"/>
</dbReference>
<dbReference type="EMBL" id="BMIL01000005">
    <property type="protein sequence ID" value="GGC63643.1"/>
    <property type="molecule type" value="Genomic_DNA"/>
</dbReference>
<dbReference type="GO" id="GO:0003677">
    <property type="term" value="F:DNA binding"/>
    <property type="evidence" value="ECO:0007669"/>
    <property type="project" value="UniProtKB-KW"/>
</dbReference>
<organism evidence="15 16">
    <name type="scientific">Pedobacter quisquiliarum</name>
    <dbReference type="NCBI Taxonomy" id="1834438"/>
    <lineage>
        <taxon>Bacteria</taxon>
        <taxon>Pseudomonadati</taxon>
        <taxon>Bacteroidota</taxon>
        <taxon>Sphingobacteriia</taxon>
        <taxon>Sphingobacteriales</taxon>
        <taxon>Sphingobacteriaceae</taxon>
        <taxon>Pedobacter</taxon>
    </lineage>
</organism>
<keyword evidence="5" id="KW-0963">Cytoplasm</keyword>
<dbReference type="RefSeq" id="WP_188626414.1">
    <property type="nucleotide sequence ID" value="NZ_BMIL01000005.1"/>
</dbReference>
<keyword evidence="11" id="KW-0464">Manganese</keyword>
<proteinExistence type="inferred from homology"/>
<dbReference type="InterPro" id="IPR001367">
    <property type="entry name" value="Fe_dep_repressor"/>
</dbReference>
<dbReference type="InterPro" id="IPR036390">
    <property type="entry name" value="WH_DNA-bd_sf"/>
</dbReference>
<comment type="function">
    <text evidence="12">In the presence of manganese, represses expression of mntH and mntS. Up-regulates expression of mntP.</text>
</comment>
<evidence type="ECO:0000256" key="2">
    <source>
        <dbReference type="ARBA" id="ARBA00007871"/>
    </source>
</evidence>
<comment type="caution">
    <text evidence="15">The sequence shown here is derived from an EMBL/GenBank/DDBJ whole genome shotgun (WGS) entry which is preliminary data.</text>
</comment>
<reference evidence="15" key="1">
    <citation type="journal article" date="2014" name="Int. J. Syst. Evol. Microbiol.">
        <title>Complete genome sequence of Corynebacterium casei LMG S-19264T (=DSM 44701T), isolated from a smear-ripened cheese.</title>
        <authorList>
            <consortium name="US DOE Joint Genome Institute (JGI-PGF)"/>
            <person name="Walter F."/>
            <person name="Albersmeier A."/>
            <person name="Kalinowski J."/>
            <person name="Ruckert C."/>
        </authorList>
    </citation>
    <scope>NUCLEOTIDE SEQUENCE</scope>
    <source>
        <strain evidence="15">CGMCC 1.15343</strain>
    </source>
</reference>
<dbReference type="PANTHER" id="PTHR33238:SF11">
    <property type="entry name" value="TRANSCRIPTIONAL REGULATOR MNTR"/>
    <property type="match status" value="1"/>
</dbReference>
<evidence type="ECO:0000256" key="5">
    <source>
        <dbReference type="ARBA" id="ARBA00022490"/>
    </source>
</evidence>
<evidence type="ECO:0000313" key="16">
    <source>
        <dbReference type="Proteomes" id="UP000651668"/>
    </source>
</evidence>
<evidence type="ECO:0000256" key="11">
    <source>
        <dbReference type="ARBA" id="ARBA00023211"/>
    </source>
</evidence>
<evidence type="ECO:0000256" key="13">
    <source>
        <dbReference type="ARBA" id="ARBA00032593"/>
    </source>
</evidence>
<protein>
    <recommendedName>
        <fullName evidence="4">Transcriptional regulator MntR</fullName>
    </recommendedName>
    <alternativeName>
        <fullName evidence="13">Manganese transport regulator</fullName>
    </alternativeName>
</protein>
<dbReference type="Pfam" id="PF04023">
    <property type="entry name" value="FeoA"/>
    <property type="match status" value="1"/>
</dbReference>
<keyword evidence="9" id="KW-0010">Activator</keyword>
<dbReference type="InterPro" id="IPR022687">
    <property type="entry name" value="HTH_DTXR"/>
</dbReference>
<evidence type="ECO:0000256" key="7">
    <source>
        <dbReference type="ARBA" id="ARBA00023015"/>
    </source>
</evidence>
<evidence type="ECO:0000256" key="9">
    <source>
        <dbReference type="ARBA" id="ARBA00023159"/>
    </source>
</evidence>
<dbReference type="GO" id="GO:0005737">
    <property type="term" value="C:cytoplasm"/>
    <property type="evidence" value="ECO:0007669"/>
    <property type="project" value="UniProtKB-SubCell"/>
</dbReference>
<dbReference type="Pfam" id="PF01325">
    <property type="entry name" value="Fe_dep_repress"/>
    <property type="match status" value="1"/>
</dbReference>
<dbReference type="InterPro" id="IPR050536">
    <property type="entry name" value="DtxR_MntR_Metal-Reg"/>
</dbReference>
<evidence type="ECO:0000256" key="3">
    <source>
        <dbReference type="ARBA" id="ARBA00011738"/>
    </source>
</evidence>
<dbReference type="InterPro" id="IPR036388">
    <property type="entry name" value="WH-like_DNA-bd_sf"/>
</dbReference>
<dbReference type="PANTHER" id="PTHR33238">
    <property type="entry name" value="IRON (METAL) DEPENDENT REPRESSOR, DTXR FAMILY"/>
    <property type="match status" value="1"/>
</dbReference>
<accession>A0A916U7L9</accession>
<evidence type="ECO:0000259" key="14">
    <source>
        <dbReference type="PROSITE" id="PS50944"/>
    </source>
</evidence>
<comment type="subunit">
    <text evidence="3">Homodimer.</text>
</comment>
<dbReference type="InterPro" id="IPR007167">
    <property type="entry name" value="Fe-transptr_FeoA-like"/>
</dbReference>
<dbReference type="InterPro" id="IPR022689">
    <property type="entry name" value="Iron_dep_repressor"/>
</dbReference>
<dbReference type="GO" id="GO:0046914">
    <property type="term" value="F:transition metal ion binding"/>
    <property type="evidence" value="ECO:0007669"/>
    <property type="project" value="InterPro"/>
</dbReference>
<evidence type="ECO:0000256" key="8">
    <source>
        <dbReference type="ARBA" id="ARBA00023125"/>
    </source>
</evidence>
<keyword evidence="10" id="KW-0804">Transcription</keyword>
<dbReference type="InterPro" id="IPR036421">
    <property type="entry name" value="Fe_dep_repressor_sf"/>
</dbReference>
<keyword evidence="6" id="KW-0678">Repressor</keyword>
<evidence type="ECO:0000313" key="15">
    <source>
        <dbReference type="EMBL" id="GGC63643.1"/>
    </source>
</evidence>